<dbReference type="STRING" id="649349.Lbys_0252"/>
<sequence>MILLSSILLIYVLIVLFSTGIWINIKAEKYSVHKPWVTAIVVVRNESENIKDLLNSLKSQTYPHLEVLLVDDHSTDNTLALAEEVAWEGLQILPLPQVSTAPKKEGISFAIHKAKGEYIFTTDGDCTLPPQLIETYVNSIGNKHFLSGPVTFKKNNQIWNNIQTVEFASLLGSSAVAMDLGSPIMCSAANLFYRKQTFLEVGGYSDNLNLASGDDEFLMNKIHKSFPGSTSFVKDANCIVETEASPTLSAFYRQRKRWAGKWNQHLNSKLTAIFIFAVNLATIILALQGEWTPLIVRFLTEAVFLSSVQIFLNRKKSILYIPITQCIYSLYVVFFGIVSLFPGTYRWKDRTLR</sequence>
<dbReference type="Gene3D" id="3.90.550.10">
    <property type="entry name" value="Spore Coat Polysaccharide Biosynthesis Protein SpsA, Chain A"/>
    <property type="match status" value="1"/>
</dbReference>
<dbReference type="InterPro" id="IPR029044">
    <property type="entry name" value="Nucleotide-diphossugar_trans"/>
</dbReference>
<accession>E4RU64</accession>
<dbReference type="InterPro" id="IPR001173">
    <property type="entry name" value="Glyco_trans_2-like"/>
</dbReference>
<reference evidence="6 7" key="2">
    <citation type="journal article" date="2011" name="Stand. Genomic Sci.">
        <title>Complete genome sequence of Leadbetterella byssophila type strain (4M15).</title>
        <authorList>
            <person name="Abt B."/>
            <person name="Teshima H."/>
            <person name="Lucas S."/>
            <person name="Lapidus A."/>
            <person name="Del Rio T.G."/>
            <person name="Nolan M."/>
            <person name="Tice H."/>
            <person name="Cheng J.F."/>
            <person name="Pitluck S."/>
            <person name="Liolios K."/>
            <person name="Pagani I."/>
            <person name="Ivanova N."/>
            <person name="Mavromatis K."/>
            <person name="Pati A."/>
            <person name="Tapia R."/>
            <person name="Han C."/>
            <person name="Goodwin L."/>
            <person name="Chen A."/>
            <person name="Palaniappan K."/>
            <person name="Land M."/>
            <person name="Hauser L."/>
            <person name="Chang Y.J."/>
            <person name="Jeffries C.D."/>
            <person name="Rohde M."/>
            <person name="Goker M."/>
            <person name="Tindall B.J."/>
            <person name="Detter J.C."/>
            <person name="Woyke T."/>
            <person name="Bristow J."/>
            <person name="Eisen J.A."/>
            <person name="Markowitz V."/>
            <person name="Hugenholtz P."/>
            <person name="Klenk H.P."/>
            <person name="Kyrpides N.C."/>
        </authorList>
    </citation>
    <scope>NUCLEOTIDE SEQUENCE [LARGE SCALE GENOMIC DNA]</scope>
    <source>
        <strain evidence="7">DSM 17132 / JCM 16389 / KACC 11308 / NBRC 106382 / 4M15</strain>
    </source>
</reference>
<feature type="transmembrane region" description="Helical" evidence="4">
    <location>
        <begin position="6"/>
        <end position="25"/>
    </location>
</feature>
<dbReference type="CAZy" id="GT2">
    <property type="family name" value="Glycosyltransferase Family 2"/>
</dbReference>
<gene>
    <name evidence="6" type="ordered locus">Lbys_0252</name>
</gene>
<evidence type="ECO:0000256" key="3">
    <source>
        <dbReference type="ARBA" id="ARBA00022679"/>
    </source>
</evidence>
<feature type="transmembrane region" description="Helical" evidence="4">
    <location>
        <begin position="319"/>
        <end position="341"/>
    </location>
</feature>
<dbReference type="RefSeq" id="WP_013407100.1">
    <property type="nucleotide sequence ID" value="NC_014655.1"/>
</dbReference>
<name>E4RU64_LEAB4</name>
<evidence type="ECO:0000256" key="1">
    <source>
        <dbReference type="ARBA" id="ARBA00006739"/>
    </source>
</evidence>
<evidence type="ECO:0000256" key="2">
    <source>
        <dbReference type="ARBA" id="ARBA00022676"/>
    </source>
</evidence>
<evidence type="ECO:0000313" key="7">
    <source>
        <dbReference type="Proteomes" id="UP000007435"/>
    </source>
</evidence>
<organism evidence="6 7">
    <name type="scientific">Leadbetterella byssophila (strain DSM 17132 / JCM 16389 / KACC 11308 / NBRC 106382 / 4M15)</name>
    <dbReference type="NCBI Taxonomy" id="649349"/>
    <lineage>
        <taxon>Bacteria</taxon>
        <taxon>Pseudomonadati</taxon>
        <taxon>Bacteroidota</taxon>
        <taxon>Cytophagia</taxon>
        <taxon>Cytophagales</taxon>
        <taxon>Leadbetterellaceae</taxon>
        <taxon>Leadbetterella</taxon>
    </lineage>
</organism>
<proteinExistence type="inferred from homology"/>
<evidence type="ECO:0000259" key="5">
    <source>
        <dbReference type="Pfam" id="PF00535"/>
    </source>
</evidence>
<dbReference type="EMBL" id="CP002305">
    <property type="protein sequence ID" value="ADQ16045.1"/>
    <property type="molecule type" value="Genomic_DNA"/>
</dbReference>
<comment type="similarity">
    <text evidence="1">Belongs to the glycosyltransferase 2 family.</text>
</comment>
<dbReference type="PANTHER" id="PTHR43630:SF1">
    <property type="entry name" value="POLY-BETA-1,6-N-ACETYL-D-GLUCOSAMINE SYNTHASE"/>
    <property type="match status" value="1"/>
</dbReference>
<dbReference type="KEGG" id="lby:Lbys_0252"/>
<dbReference type="SUPFAM" id="SSF53448">
    <property type="entry name" value="Nucleotide-diphospho-sugar transferases"/>
    <property type="match status" value="1"/>
</dbReference>
<dbReference type="PANTHER" id="PTHR43630">
    <property type="entry name" value="POLY-BETA-1,6-N-ACETYL-D-GLUCOSAMINE SYNTHASE"/>
    <property type="match status" value="1"/>
</dbReference>
<feature type="domain" description="Glycosyltransferase 2-like" evidence="5">
    <location>
        <begin position="39"/>
        <end position="197"/>
    </location>
</feature>
<reference key="1">
    <citation type="submission" date="2010-11" db="EMBL/GenBank/DDBJ databases">
        <title>The complete genome of Leadbetterella byssophila DSM 17132.</title>
        <authorList>
            <consortium name="US DOE Joint Genome Institute (JGI-PGF)"/>
            <person name="Lucas S."/>
            <person name="Copeland A."/>
            <person name="Lapidus A."/>
            <person name="Glavina del Rio T."/>
            <person name="Dalin E."/>
            <person name="Tice H."/>
            <person name="Bruce D."/>
            <person name="Goodwin L."/>
            <person name="Pitluck S."/>
            <person name="Kyrpides N."/>
            <person name="Mavromatis K."/>
            <person name="Ivanova N."/>
            <person name="Teshima H."/>
            <person name="Brettin T."/>
            <person name="Detter J.C."/>
            <person name="Han C."/>
            <person name="Tapia R."/>
            <person name="Land M."/>
            <person name="Hauser L."/>
            <person name="Markowitz V."/>
            <person name="Cheng J.-F."/>
            <person name="Hugenholtz P."/>
            <person name="Woyke T."/>
            <person name="Wu D."/>
            <person name="Tindall B."/>
            <person name="Pomrenke H.G."/>
            <person name="Brambilla E."/>
            <person name="Klenk H.-P."/>
            <person name="Eisen J.A."/>
        </authorList>
    </citation>
    <scope>NUCLEOTIDE SEQUENCE [LARGE SCALE GENOMIC DNA]</scope>
    <source>
        <strain>DSM 17132</strain>
    </source>
</reference>
<keyword evidence="4" id="KW-0812">Transmembrane</keyword>
<dbReference type="Proteomes" id="UP000007435">
    <property type="component" value="Chromosome"/>
</dbReference>
<evidence type="ECO:0000256" key="4">
    <source>
        <dbReference type="SAM" id="Phobius"/>
    </source>
</evidence>
<dbReference type="OrthoDB" id="9805625at2"/>
<feature type="transmembrane region" description="Helical" evidence="4">
    <location>
        <begin position="270"/>
        <end position="288"/>
    </location>
</feature>
<keyword evidence="4" id="KW-0472">Membrane</keyword>
<dbReference type="AlphaFoldDB" id="E4RU64"/>
<keyword evidence="4" id="KW-1133">Transmembrane helix</keyword>
<keyword evidence="3 6" id="KW-0808">Transferase</keyword>
<dbReference type="eggNOG" id="COG1215">
    <property type="taxonomic scope" value="Bacteria"/>
</dbReference>
<evidence type="ECO:0000313" key="6">
    <source>
        <dbReference type="EMBL" id="ADQ16045.1"/>
    </source>
</evidence>
<dbReference type="HOGENOM" id="CLU_055604_1_0_10"/>
<keyword evidence="7" id="KW-1185">Reference proteome</keyword>
<protein>
    <submittedName>
        <fullName evidence="6">Glycosyl transferase family 2</fullName>
    </submittedName>
</protein>
<dbReference type="GO" id="GO:0016757">
    <property type="term" value="F:glycosyltransferase activity"/>
    <property type="evidence" value="ECO:0007669"/>
    <property type="project" value="UniProtKB-KW"/>
</dbReference>
<dbReference type="Pfam" id="PF00535">
    <property type="entry name" value="Glycos_transf_2"/>
    <property type="match status" value="1"/>
</dbReference>
<keyword evidence="2" id="KW-0328">Glycosyltransferase</keyword>